<sequence length="503" mass="56738">MDTEMKDFDDLVNDDKYEMGTGQELARAELQATEDMFERRKVLRTLAVPTDDNKVRERLRAFGLPMTLFGERPEDRRSRLKSMIADMQEEAGEKAKIESEDESEEEEEFYTVGSQELLQTRRLLAEYSIPRSRAKRRIEKERDDWGKPLKSIVDARKRTFEYIKSFNVLGSQVGDSRPISQVKFSPDSQLLATGSWTGNIKLWDIPNCNHQMTLRGHDGLVGGVDWHPQATLNQSKSTVNLASGSQDSTVALWSLEKDTPLATLKGHTHQVRRVAFHPSGRYLGSASFDETWRLWDVETQAELQLQEGHSKEVYALAFQDDGALVGSAGMDAIGRVWDLRTGRTAMVLDGHADKILALDFSPNGHSYQCATGSGDGKIMIWDLRALKSISTMPAHNISVGDLKFYRQPERVLNSRNDKQDVKMDESGDNEDMSPLVKEPYSHGLFLASAGFDGYTKLWSADDWICQRSIAENSKIMSVDVSRNGKHLATGEWSRSFKLFGTEL</sequence>
<name>A0A4T0P274_9BASI</name>
<dbReference type="GO" id="GO:0030621">
    <property type="term" value="F:U4 snRNA binding"/>
    <property type="evidence" value="ECO:0007669"/>
    <property type="project" value="TreeGrafter"/>
</dbReference>
<keyword evidence="2" id="KW-0677">Repeat</keyword>
<feature type="repeat" description="WD" evidence="3">
    <location>
        <begin position="306"/>
        <end position="347"/>
    </location>
</feature>
<feature type="repeat" description="WD" evidence="3">
    <location>
        <begin position="348"/>
        <end position="391"/>
    </location>
</feature>
<dbReference type="Gene3D" id="4.10.280.110">
    <property type="entry name" value="Pre-mRNA processing factor 4 domain"/>
    <property type="match status" value="1"/>
</dbReference>
<dbReference type="Proteomes" id="UP000307169">
    <property type="component" value="Unassembled WGS sequence"/>
</dbReference>
<dbReference type="Pfam" id="PF00400">
    <property type="entry name" value="WD40"/>
    <property type="match status" value="6"/>
</dbReference>
<gene>
    <name evidence="6" type="ORF">E3Q17_00638</name>
</gene>
<evidence type="ECO:0000313" key="6">
    <source>
        <dbReference type="EMBL" id="TIC04146.1"/>
    </source>
</evidence>
<dbReference type="SUPFAM" id="SSF50978">
    <property type="entry name" value="WD40 repeat-like"/>
    <property type="match status" value="1"/>
</dbReference>
<dbReference type="PRINTS" id="PR00320">
    <property type="entry name" value="GPROTEINBRPT"/>
</dbReference>
<feature type="repeat" description="WD" evidence="3">
    <location>
        <begin position="214"/>
        <end position="263"/>
    </location>
</feature>
<dbReference type="GO" id="GO:0046540">
    <property type="term" value="C:U4/U6 x U5 tri-snRNP complex"/>
    <property type="evidence" value="ECO:0007669"/>
    <property type="project" value="TreeGrafter"/>
</dbReference>
<evidence type="ECO:0000256" key="1">
    <source>
        <dbReference type="ARBA" id="ARBA00022574"/>
    </source>
</evidence>
<feature type="compositionally biased region" description="Acidic residues" evidence="4">
    <location>
        <begin position="99"/>
        <end position="109"/>
    </location>
</feature>
<proteinExistence type="predicted"/>
<dbReference type="PROSITE" id="PS00678">
    <property type="entry name" value="WD_REPEATS_1"/>
    <property type="match status" value="2"/>
</dbReference>
<dbReference type="PANTHER" id="PTHR19846:SF0">
    <property type="entry name" value="PRE-MRNA PROCESSING FACTOR 4"/>
    <property type="match status" value="1"/>
</dbReference>
<dbReference type="InterPro" id="IPR036322">
    <property type="entry name" value="WD40_repeat_dom_sf"/>
</dbReference>
<feature type="domain" description="Pre-mRNA processing factor 4 (PRP4)-like" evidence="5">
    <location>
        <begin position="50"/>
        <end position="102"/>
    </location>
</feature>
<organism evidence="6 7">
    <name type="scientific">Wallemia mellicola</name>
    <dbReference type="NCBI Taxonomy" id="1708541"/>
    <lineage>
        <taxon>Eukaryota</taxon>
        <taxon>Fungi</taxon>
        <taxon>Dikarya</taxon>
        <taxon>Basidiomycota</taxon>
        <taxon>Wallemiomycotina</taxon>
        <taxon>Wallemiomycetes</taxon>
        <taxon>Wallemiales</taxon>
        <taxon>Wallemiaceae</taxon>
        <taxon>Wallemia</taxon>
    </lineage>
</organism>
<dbReference type="InterPro" id="IPR019775">
    <property type="entry name" value="WD40_repeat_CS"/>
</dbReference>
<dbReference type="EMBL" id="SPRH01000004">
    <property type="protein sequence ID" value="TIC04146.1"/>
    <property type="molecule type" value="Genomic_DNA"/>
</dbReference>
<accession>A0A4T0P274</accession>
<keyword evidence="1 3" id="KW-0853">WD repeat</keyword>
<dbReference type="SMART" id="SM00500">
    <property type="entry name" value="SFM"/>
    <property type="match status" value="1"/>
</dbReference>
<dbReference type="InterPro" id="IPR020472">
    <property type="entry name" value="WD40_PAC1"/>
</dbReference>
<dbReference type="GO" id="GO:0000398">
    <property type="term" value="P:mRNA splicing, via spliceosome"/>
    <property type="evidence" value="ECO:0007669"/>
    <property type="project" value="TreeGrafter"/>
</dbReference>
<feature type="repeat" description="WD" evidence="3">
    <location>
        <begin position="264"/>
        <end position="305"/>
    </location>
</feature>
<dbReference type="SMART" id="SM00320">
    <property type="entry name" value="WD40"/>
    <property type="match status" value="7"/>
</dbReference>
<evidence type="ECO:0000256" key="2">
    <source>
        <dbReference type="ARBA" id="ARBA00022737"/>
    </source>
</evidence>
<dbReference type="Pfam" id="PF08799">
    <property type="entry name" value="PRP4"/>
    <property type="match status" value="1"/>
</dbReference>
<evidence type="ECO:0000259" key="5">
    <source>
        <dbReference type="SMART" id="SM00500"/>
    </source>
</evidence>
<reference evidence="6 7" key="1">
    <citation type="submission" date="2019-03" db="EMBL/GenBank/DDBJ databases">
        <title>Sequencing 25 genomes of Wallemia mellicola.</title>
        <authorList>
            <person name="Gostincar C."/>
        </authorList>
    </citation>
    <scope>NUCLEOTIDE SEQUENCE [LARGE SCALE GENOMIC DNA]</scope>
    <source>
        <strain evidence="6 7">EXF-1262</strain>
    </source>
</reference>
<protein>
    <submittedName>
        <fullName evidence="6">RNA processing-related protein</fullName>
    </submittedName>
</protein>
<comment type="caution">
    <text evidence="6">The sequence shown here is derived from an EMBL/GenBank/DDBJ whole genome shotgun (WGS) entry which is preliminary data.</text>
</comment>
<feature type="region of interest" description="Disordered" evidence="4">
    <location>
        <begin position="90"/>
        <end position="109"/>
    </location>
</feature>
<dbReference type="PROSITE" id="PS50082">
    <property type="entry name" value="WD_REPEATS_2"/>
    <property type="match status" value="5"/>
</dbReference>
<dbReference type="AlphaFoldDB" id="A0A4T0P274"/>
<feature type="repeat" description="WD" evidence="3">
    <location>
        <begin position="172"/>
        <end position="213"/>
    </location>
</feature>
<dbReference type="SUPFAM" id="SSF158230">
    <property type="entry name" value="PRP4-like"/>
    <property type="match status" value="1"/>
</dbReference>
<dbReference type="FunFam" id="2.130.10.10:FF:001211">
    <property type="entry name" value="CBN-PRP-4 protein"/>
    <property type="match status" value="1"/>
</dbReference>
<dbReference type="CDD" id="cd00200">
    <property type="entry name" value="WD40"/>
    <property type="match status" value="1"/>
</dbReference>
<evidence type="ECO:0000256" key="3">
    <source>
        <dbReference type="PROSITE-ProRule" id="PRU00221"/>
    </source>
</evidence>
<dbReference type="InterPro" id="IPR036285">
    <property type="entry name" value="PRP4-like_sf"/>
</dbReference>
<dbReference type="GO" id="GO:0017070">
    <property type="term" value="F:U6 snRNA binding"/>
    <property type="evidence" value="ECO:0007669"/>
    <property type="project" value="TreeGrafter"/>
</dbReference>
<dbReference type="InterPro" id="IPR015943">
    <property type="entry name" value="WD40/YVTN_repeat-like_dom_sf"/>
</dbReference>
<dbReference type="Gene3D" id="2.130.10.10">
    <property type="entry name" value="YVTN repeat-like/Quinoprotein amine dehydrogenase"/>
    <property type="match status" value="3"/>
</dbReference>
<dbReference type="InterPro" id="IPR014906">
    <property type="entry name" value="PRP4-like"/>
</dbReference>
<evidence type="ECO:0000256" key="4">
    <source>
        <dbReference type="SAM" id="MobiDB-lite"/>
    </source>
</evidence>
<dbReference type="PANTHER" id="PTHR19846">
    <property type="entry name" value="WD40 REPEAT PROTEIN"/>
    <property type="match status" value="1"/>
</dbReference>
<evidence type="ECO:0000313" key="7">
    <source>
        <dbReference type="Proteomes" id="UP000307169"/>
    </source>
</evidence>
<dbReference type="PROSITE" id="PS50294">
    <property type="entry name" value="WD_REPEATS_REGION"/>
    <property type="match status" value="4"/>
</dbReference>
<dbReference type="InterPro" id="IPR001680">
    <property type="entry name" value="WD40_rpt"/>
</dbReference>